<comment type="caution">
    <text evidence="1">The sequence shown here is derived from an EMBL/GenBank/DDBJ whole genome shotgun (WGS) entry which is preliminary data.</text>
</comment>
<feature type="non-terminal residue" evidence="1">
    <location>
        <position position="33"/>
    </location>
</feature>
<proteinExistence type="predicted"/>
<name>A0A0V0YNM7_9BILA</name>
<gene>
    <name evidence="1" type="ORF">T12_9322</name>
</gene>
<dbReference type="EMBL" id="JYDQ01004288">
    <property type="protein sequence ID" value="KRY01793.1"/>
    <property type="molecule type" value="Genomic_DNA"/>
</dbReference>
<feature type="non-terminal residue" evidence="1">
    <location>
        <position position="1"/>
    </location>
</feature>
<organism evidence="1 2">
    <name type="scientific">Trichinella patagoniensis</name>
    <dbReference type="NCBI Taxonomy" id="990121"/>
    <lineage>
        <taxon>Eukaryota</taxon>
        <taxon>Metazoa</taxon>
        <taxon>Ecdysozoa</taxon>
        <taxon>Nematoda</taxon>
        <taxon>Enoplea</taxon>
        <taxon>Dorylaimia</taxon>
        <taxon>Trichinellida</taxon>
        <taxon>Trichinellidae</taxon>
        <taxon>Trichinella</taxon>
    </lineage>
</organism>
<dbReference type="AlphaFoldDB" id="A0A0V0YNM7"/>
<reference evidence="1 2" key="1">
    <citation type="submission" date="2015-01" db="EMBL/GenBank/DDBJ databases">
        <title>Evolution of Trichinella species and genotypes.</title>
        <authorList>
            <person name="Korhonen P.K."/>
            <person name="Edoardo P."/>
            <person name="Giuseppe L.R."/>
            <person name="Gasser R.B."/>
        </authorList>
    </citation>
    <scope>NUCLEOTIDE SEQUENCE [LARGE SCALE GENOMIC DNA]</scope>
    <source>
        <strain evidence="1">ISS2496</strain>
    </source>
</reference>
<dbReference type="Proteomes" id="UP000054783">
    <property type="component" value="Unassembled WGS sequence"/>
</dbReference>
<protein>
    <submittedName>
        <fullName evidence="1">Uncharacterized protein</fullName>
    </submittedName>
</protein>
<sequence>LKLTGCQARDYPTGRPEHLECPRDLCGCVQLTQ</sequence>
<evidence type="ECO:0000313" key="2">
    <source>
        <dbReference type="Proteomes" id="UP000054783"/>
    </source>
</evidence>
<accession>A0A0V0YNM7</accession>
<keyword evidence="2" id="KW-1185">Reference proteome</keyword>
<evidence type="ECO:0000313" key="1">
    <source>
        <dbReference type="EMBL" id="KRY01793.1"/>
    </source>
</evidence>